<evidence type="ECO:0000313" key="2">
    <source>
        <dbReference type="Proteomes" id="UP000796880"/>
    </source>
</evidence>
<proteinExistence type="predicted"/>
<gene>
    <name evidence="1" type="ORF">FNV43_RR00249</name>
</gene>
<dbReference type="AlphaFoldDB" id="A0A8K0HP72"/>
<accession>A0A8K0HP72</accession>
<reference evidence="1" key="1">
    <citation type="submission" date="2020-03" db="EMBL/GenBank/DDBJ databases">
        <title>A high-quality chromosome-level genome assembly of a woody plant with both climbing and erect habits, Rhamnella rubrinervis.</title>
        <authorList>
            <person name="Lu Z."/>
            <person name="Yang Y."/>
            <person name="Zhu X."/>
            <person name="Sun Y."/>
        </authorList>
    </citation>
    <scope>NUCLEOTIDE SEQUENCE</scope>
    <source>
        <strain evidence="1">BYM</strain>
        <tissue evidence="1">Leaf</tissue>
    </source>
</reference>
<dbReference type="EMBL" id="VOIH02000001">
    <property type="protein sequence ID" value="KAF3455613.1"/>
    <property type="molecule type" value="Genomic_DNA"/>
</dbReference>
<evidence type="ECO:0000313" key="1">
    <source>
        <dbReference type="EMBL" id="KAF3455613.1"/>
    </source>
</evidence>
<protein>
    <submittedName>
        <fullName evidence="1">Uncharacterized protein</fullName>
    </submittedName>
</protein>
<keyword evidence="2" id="KW-1185">Reference proteome</keyword>
<dbReference type="Proteomes" id="UP000796880">
    <property type="component" value="Unassembled WGS sequence"/>
</dbReference>
<comment type="caution">
    <text evidence="1">The sequence shown here is derived from an EMBL/GenBank/DDBJ whole genome shotgun (WGS) entry which is preliminary data.</text>
</comment>
<organism evidence="1 2">
    <name type="scientific">Rhamnella rubrinervis</name>
    <dbReference type="NCBI Taxonomy" id="2594499"/>
    <lineage>
        <taxon>Eukaryota</taxon>
        <taxon>Viridiplantae</taxon>
        <taxon>Streptophyta</taxon>
        <taxon>Embryophyta</taxon>
        <taxon>Tracheophyta</taxon>
        <taxon>Spermatophyta</taxon>
        <taxon>Magnoliopsida</taxon>
        <taxon>eudicotyledons</taxon>
        <taxon>Gunneridae</taxon>
        <taxon>Pentapetalae</taxon>
        <taxon>rosids</taxon>
        <taxon>fabids</taxon>
        <taxon>Rosales</taxon>
        <taxon>Rhamnaceae</taxon>
        <taxon>rhamnoid group</taxon>
        <taxon>Rhamneae</taxon>
        <taxon>Rhamnella</taxon>
    </lineage>
</organism>
<name>A0A8K0HP72_9ROSA</name>
<sequence length="178" mass="21003">MTLDEISHKAKQCSLKVCSNPNTILFLHPRILIIPDLTQAAQKVRYLSELFVRADNVQKKKIVALNKLTAMNKSLEEEVQRLKQIPVDAISKAKQLEKNWSESDLKRAKKEEELRNPMLDFSRIASERDDFQTRVAEWPHKKKIIYRKGVVQGWGNQLAYYRAERCRRRQRQLQQDLF</sequence>